<dbReference type="InterPro" id="IPR010633">
    <property type="entry name" value="Phage_lambda_GpZ"/>
</dbReference>
<organism evidence="1 2">
    <name type="scientific">Paenibacillus xanthanilyticus</name>
    <dbReference type="NCBI Taxonomy" id="1783531"/>
    <lineage>
        <taxon>Bacteria</taxon>
        <taxon>Bacillati</taxon>
        <taxon>Bacillota</taxon>
        <taxon>Bacilli</taxon>
        <taxon>Bacillales</taxon>
        <taxon>Paenibacillaceae</taxon>
        <taxon>Paenibacillus</taxon>
    </lineage>
</organism>
<protein>
    <submittedName>
        <fullName evidence="1">Phage tail protein</fullName>
    </submittedName>
</protein>
<accession>A0ABV8KA77</accession>
<name>A0ABV8KA77_9BACL</name>
<keyword evidence="2" id="KW-1185">Reference proteome</keyword>
<dbReference type="EMBL" id="JBHSAM010000034">
    <property type="protein sequence ID" value="MFC4102914.1"/>
    <property type="molecule type" value="Genomic_DNA"/>
</dbReference>
<dbReference type="Pfam" id="PF06763">
    <property type="entry name" value="Minor_tail_Z"/>
    <property type="match status" value="1"/>
</dbReference>
<sequence>MIDAKADVAELRIAGRRIKVLKETLPRAMVPALNRVGQQVKTRASRKVRETYDIKAKEINQRVTLRRSTKDSMITDLRWRGGNLPIIKFRTNPNKPRDPMKPPPKVLRASVKRSGMKPVPGAFVTKVGRGEHLGVFKRAGRRRLPIREVMGPAVPVMVNNPEIIDDLETFARDTLDRRLDHEMTRQLKKEGFE</sequence>
<reference evidence="2" key="1">
    <citation type="journal article" date="2019" name="Int. J. Syst. Evol. Microbiol.">
        <title>The Global Catalogue of Microorganisms (GCM) 10K type strain sequencing project: providing services to taxonomists for standard genome sequencing and annotation.</title>
        <authorList>
            <consortium name="The Broad Institute Genomics Platform"/>
            <consortium name="The Broad Institute Genome Sequencing Center for Infectious Disease"/>
            <person name="Wu L."/>
            <person name="Ma J."/>
        </authorList>
    </citation>
    <scope>NUCLEOTIDE SEQUENCE [LARGE SCALE GENOMIC DNA]</scope>
    <source>
        <strain evidence="2">IBRC-M 10987</strain>
    </source>
</reference>
<comment type="caution">
    <text evidence="1">The sequence shown here is derived from an EMBL/GenBank/DDBJ whole genome shotgun (WGS) entry which is preliminary data.</text>
</comment>
<dbReference type="RefSeq" id="WP_377721517.1">
    <property type="nucleotide sequence ID" value="NZ_JBHSAM010000034.1"/>
</dbReference>
<gene>
    <name evidence="1" type="ORF">ACFOZ8_25150</name>
</gene>
<dbReference type="Proteomes" id="UP001595715">
    <property type="component" value="Unassembled WGS sequence"/>
</dbReference>
<proteinExistence type="predicted"/>
<evidence type="ECO:0000313" key="1">
    <source>
        <dbReference type="EMBL" id="MFC4102914.1"/>
    </source>
</evidence>
<evidence type="ECO:0000313" key="2">
    <source>
        <dbReference type="Proteomes" id="UP001595715"/>
    </source>
</evidence>